<accession>A0A382Q9Z7</accession>
<proteinExistence type="predicted"/>
<organism evidence="1">
    <name type="scientific">marine metagenome</name>
    <dbReference type="NCBI Taxonomy" id="408172"/>
    <lineage>
        <taxon>unclassified sequences</taxon>
        <taxon>metagenomes</taxon>
        <taxon>ecological metagenomes</taxon>
    </lineage>
</organism>
<dbReference type="EMBL" id="UINC01112944">
    <property type="protein sequence ID" value="SVC82236.1"/>
    <property type="molecule type" value="Genomic_DNA"/>
</dbReference>
<name>A0A382Q9Z7_9ZZZZ</name>
<reference evidence="1" key="1">
    <citation type="submission" date="2018-05" db="EMBL/GenBank/DDBJ databases">
        <authorList>
            <person name="Lanie J.A."/>
            <person name="Ng W.-L."/>
            <person name="Kazmierczak K.M."/>
            <person name="Andrzejewski T.M."/>
            <person name="Davidsen T.M."/>
            <person name="Wayne K.J."/>
            <person name="Tettelin H."/>
            <person name="Glass J.I."/>
            <person name="Rusch D."/>
            <person name="Podicherti R."/>
            <person name="Tsui H.-C.T."/>
            <person name="Winkler M.E."/>
        </authorList>
    </citation>
    <scope>NUCLEOTIDE SEQUENCE</scope>
</reference>
<gene>
    <name evidence="1" type="ORF">METZ01_LOCUS335090</name>
</gene>
<sequence length="103" mass="11861">MPISINRKYAVDNVSSSKLVTLEAVSKLRAASFELQLSRIPSTACHKHHARLGPEPSTTSNLTQDKCISYCFLNYLFNNYLAFVEPSRLYAWHIFEESLLYRF</sequence>
<dbReference type="AlphaFoldDB" id="A0A382Q9Z7"/>
<evidence type="ECO:0000313" key="1">
    <source>
        <dbReference type="EMBL" id="SVC82236.1"/>
    </source>
</evidence>
<protein>
    <submittedName>
        <fullName evidence="1">Uncharacterized protein</fullName>
    </submittedName>
</protein>